<dbReference type="WBParaSite" id="EVEC_0000016701-mRNA-1">
    <property type="protein sequence ID" value="EVEC_0000016701-mRNA-1"/>
    <property type="gene ID" value="EVEC_0000016701"/>
</dbReference>
<accession>A0A0N4USP6</accession>
<keyword evidence="3" id="KW-1185">Reference proteome</keyword>
<evidence type="ECO:0000256" key="1">
    <source>
        <dbReference type="SAM" id="Coils"/>
    </source>
</evidence>
<reference evidence="2 3" key="2">
    <citation type="submission" date="2018-10" db="EMBL/GenBank/DDBJ databases">
        <authorList>
            <consortium name="Pathogen Informatics"/>
        </authorList>
    </citation>
    <scope>NUCLEOTIDE SEQUENCE [LARGE SCALE GENOMIC DNA]</scope>
</reference>
<protein>
    <submittedName>
        <fullName evidence="4">Tektin</fullName>
    </submittedName>
</protein>
<dbReference type="EMBL" id="UXUI01000062">
    <property type="protein sequence ID" value="VDD84968.1"/>
    <property type="molecule type" value="Genomic_DNA"/>
</dbReference>
<name>A0A0N4USP6_ENTVE</name>
<keyword evidence="1" id="KW-0175">Coiled coil</keyword>
<proteinExistence type="predicted"/>
<gene>
    <name evidence="2" type="ORF">EVEC_LOCUS111</name>
</gene>
<reference evidence="4" key="1">
    <citation type="submission" date="2017-02" db="UniProtKB">
        <authorList>
            <consortium name="WormBaseParasite"/>
        </authorList>
    </citation>
    <scope>IDENTIFICATION</scope>
</reference>
<dbReference type="Proteomes" id="UP000274131">
    <property type="component" value="Unassembled WGS sequence"/>
</dbReference>
<feature type="coiled-coil region" evidence="1">
    <location>
        <begin position="47"/>
        <end position="91"/>
    </location>
</feature>
<organism evidence="4">
    <name type="scientific">Enterobius vermicularis</name>
    <name type="common">Human pinworm</name>
    <dbReference type="NCBI Taxonomy" id="51028"/>
    <lineage>
        <taxon>Eukaryota</taxon>
        <taxon>Metazoa</taxon>
        <taxon>Ecdysozoa</taxon>
        <taxon>Nematoda</taxon>
        <taxon>Chromadorea</taxon>
        <taxon>Rhabditida</taxon>
        <taxon>Spirurina</taxon>
        <taxon>Oxyuridomorpha</taxon>
        <taxon>Oxyuroidea</taxon>
        <taxon>Oxyuridae</taxon>
        <taxon>Enterobius</taxon>
    </lineage>
</organism>
<evidence type="ECO:0000313" key="3">
    <source>
        <dbReference type="Proteomes" id="UP000274131"/>
    </source>
</evidence>
<evidence type="ECO:0000313" key="4">
    <source>
        <dbReference type="WBParaSite" id="EVEC_0000016701-mRNA-1"/>
    </source>
</evidence>
<dbReference type="AlphaFoldDB" id="A0A0N4USP6"/>
<sequence>MGIGKKDATTETEIRFSNCVKEGCDRSADVDSSVFWQSVQERNKKLTEALKKECDETMERIDSARQKLADLRAAKLDLLEALEEAETTEAK</sequence>
<evidence type="ECO:0000313" key="2">
    <source>
        <dbReference type="EMBL" id="VDD84968.1"/>
    </source>
</evidence>